<name>A0A090QYK0_9GAMM</name>
<evidence type="ECO:0008006" key="3">
    <source>
        <dbReference type="Google" id="ProtNLM"/>
    </source>
</evidence>
<evidence type="ECO:0000313" key="2">
    <source>
        <dbReference type="Proteomes" id="UP000029227"/>
    </source>
</evidence>
<dbReference type="Proteomes" id="UP000029227">
    <property type="component" value="Unassembled WGS sequence"/>
</dbReference>
<protein>
    <recommendedName>
        <fullName evidence="3">Flagellar protein FliT</fullName>
    </recommendedName>
</protein>
<comment type="caution">
    <text evidence="1">The sequence shown here is derived from an EMBL/GenBank/DDBJ whole genome shotgun (WGS) entry which is preliminary data.</text>
</comment>
<dbReference type="STRING" id="754436.JCM19237_3297"/>
<dbReference type="AlphaFoldDB" id="A0A090QYK0"/>
<accession>A0A090QYK0</accession>
<sequence>MTSRFASVPASPTPTVNAVSTQGAGFTVRPGTAWPRQLAALRAAFEAALTAQDWDQLAVLDKTLQQLLPALRARMHEPATRAQLAQINALYTTMLAAGQAKKAEIQQQINQQASTREGVMAYLQHQ</sequence>
<proteinExistence type="predicted"/>
<dbReference type="eggNOG" id="ENOG5031NUH">
    <property type="taxonomic scope" value="Bacteria"/>
</dbReference>
<evidence type="ECO:0000313" key="1">
    <source>
        <dbReference type="EMBL" id="GAL07358.1"/>
    </source>
</evidence>
<dbReference type="EMBL" id="BBMN01000016">
    <property type="protein sequence ID" value="GAL07358.1"/>
    <property type="molecule type" value="Genomic_DNA"/>
</dbReference>
<gene>
    <name evidence="1" type="ORF">JCM19237_3297</name>
</gene>
<organism evidence="1 2">
    <name type="scientific">Photobacterium aphoticum</name>
    <dbReference type="NCBI Taxonomy" id="754436"/>
    <lineage>
        <taxon>Bacteria</taxon>
        <taxon>Pseudomonadati</taxon>
        <taxon>Pseudomonadota</taxon>
        <taxon>Gammaproteobacteria</taxon>
        <taxon>Vibrionales</taxon>
        <taxon>Vibrionaceae</taxon>
        <taxon>Photobacterium</taxon>
    </lineage>
</organism>
<reference evidence="1 2" key="1">
    <citation type="journal article" date="2014" name="Genome Announc.">
        <title>Draft Genome Sequences of Two Vibrionaceae Species, Vibrio ponticus C121 and Photobacterium aphoticum C119, Isolated as Coral Reef Microbiota.</title>
        <authorList>
            <person name="Al-saari N."/>
            <person name="Meirelles P.M."/>
            <person name="Mino S."/>
            <person name="Suda W."/>
            <person name="Oshima K."/>
            <person name="Hattori M."/>
            <person name="Ohkuma M."/>
            <person name="Thompson F.L."/>
            <person name="Gomez-Gil B."/>
            <person name="Sawabe T."/>
            <person name="Sawabe T."/>
        </authorList>
    </citation>
    <scope>NUCLEOTIDE SEQUENCE [LARGE SCALE GENOMIC DNA]</scope>
    <source>
        <strain evidence="1 2">JCM 19237</strain>
    </source>
</reference>